<dbReference type="Proteomes" id="UP000221168">
    <property type="component" value="Unassembled WGS sequence"/>
</dbReference>
<dbReference type="PROSITE" id="PS52029">
    <property type="entry name" value="LD_TPASE"/>
    <property type="match status" value="1"/>
</dbReference>
<feature type="region of interest" description="Disordered" evidence="8">
    <location>
        <begin position="46"/>
        <end position="74"/>
    </location>
</feature>
<evidence type="ECO:0000313" key="12">
    <source>
        <dbReference type="Proteomes" id="UP000221168"/>
    </source>
</evidence>
<gene>
    <name evidence="11" type="ORF">CSC94_21480</name>
</gene>
<evidence type="ECO:0000256" key="3">
    <source>
        <dbReference type="ARBA" id="ARBA00022679"/>
    </source>
</evidence>
<accession>A0A2G1QHG5</accession>
<dbReference type="EMBL" id="PDVP01000020">
    <property type="protein sequence ID" value="PHP64909.1"/>
    <property type="molecule type" value="Genomic_DNA"/>
</dbReference>
<dbReference type="AlphaFoldDB" id="A0A2G1QHG5"/>
<evidence type="ECO:0000259" key="10">
    <source>
        <dbReference type="PROSITE" id="PS52029"/>
    </source>
</evidence>
<dbReference type="SUPFAM" id="SSF141523">
    <property type="entry name" value="L,D-transpeptidase catalytic domain-like"/>
    <property type="match status" value="1"/>
</dbReference>
<keyword evidence="9" id="KW-0732">Signal</keyword>
<keyword evidence="5 7" id="KW-0573">Peptidoglycan synthesis</keyword>
<evidence type="ECO:0000313" key="11">
    <source>
        <dbReference type="EMBL" id="PHP64909.1"/>
    </source>
</evidence>
<dbReference type="InterPro" id="IPR036366">
    <property type="entry name" value="PGBDSf"/>
</dbReference>
<dbReference type="GO" id="GO:0008360">
    <property type="term" value="P:regulation of cell shape"/>
    <property type="evidence" value="ECO:0007669"/>
    <property type="project" value="UniProtKB-UniRule"/>
</dbReference>
<dbReference type="Gene3D" id="2.40.440.10">
    <property type="entry name" value="L,D-transpeptidase catalytic domain-like"/>
    <property type="match status" value="1"/>
</dbReference>
<proteinExistence type="inferred from homology"/>
<dbReference type="InterPro" id="IPR002477">
    <property type="entry name" value="Peptidoglycan-bd-like"/>
</dbReference>
<dbReference type="Pfam" id="PF03734">
    <property type="entry name" value="YkuD"/>
    <property type="match status" value="1"/>
</dbReference>
<keyword evidence="3" id="KW-0808">Transferase</keyword>
<feature type="chain" id="PRO_5013646038" description="L,D-TPase catalytic domain-containing protein" evidence="9">
    <location>
        <begin position="24"/>
        <end position="636"/>
    </location>
</feature>
<dbReference type="Pfam" id="PF01471">
    <property type="entry name" value="PG_binding_1"/>
    <property type="match status" value="1"/>
</dbReference>
<feature type="active site" description="Nucleophile" evidence="7">
    <location>
        <position position="553"/>
    </location>
</feature>
<dbReference type="GO" id="GO:0071555">
    <property type="term" value="P:cell wall organization"/>
    <property type="evidence" value="ECO:0007669"/>
    <property type="project" value="UniProtKB-UniRule"/>
</dbReference>
<comment type="similarity">
    <text evidence="2">Belongs to the YkuD family.</text>
</comment>
<dbReference type="GO" id="GO:0009252">
    <property type="term" value="P:peptidoglycan biosynthetic process"/>
    <property type="evidence" value="ECO:0007669"/>
    <property type="project" value="UniProtKB-UniPathway"/>
</dbReference>
<dbReference type="GO" id="GO:0004180">
    <property type="term" value="F:carboxypeptidase activity"/>
    <property type="evidence" value="ECO:0007669"/>
    <property type="project" value="UniProtKB-ARBA"/>
</dbReference>
<reference evidence="11 12" key="1">
    <citation type="submission" date="2017-10" db="EMBL/GenBank/DDBJ databases">
        <title>Sedimentibacterium mangrovi gen. nov., sp. nov., a novel member of family Phyllobacteriacea isolated from mangrove sediment.</title>
        <authorList>
            <person name="Liao H."/>
            <person name="Tian Y."/>
        </authorList>
    </citation>
    <scope>NUCLEOTIDE SEQUENCE [LARGE SCALE GENOMIC DNA]</scope>
    <source>
        <strain evidence="11 12">X9-2-2</strain>
    </source>
</reference>
<evidence type="ECO:0000256" key="4">
    <source>
        <dbReference type="ARBA" id="ARBA00022960"/>
    </source>
</evidence>
<dbReference type="InterPro" id="IPR023346">
    <property type="entry name" value="Lysozyme-like_dom_sf"/>
</dbReference>
<feature type="compositionally biased region" description="Basic and acidic residues" evidence="8">
    <location>
        <begin position="46"/>
        <end position="58"/>
    </location>
</feature>
<dbReference type="InterPro" id="IPR045380">
    <property type="entry name" value="LD_TPept_scaffold_dom"/>
</dbReference>
<evidence type="ECO:0000256" key="9">
    <source>
        <dbReference type="SAM" id="SignalP"/>
    </source>
</evidence>
<dbReference type="Gene3D" id="1.10.101.10">
    <property type="entry name" value="PGBD-like superfamily/PGBD"/>
    <property type="match status" value="1"/>
</dbReference>
<evidence type="ECO:0000256" key="1">
    <source>
        <dbReference type="ARBA" id="ARBA00004752"/>
    </source>
</evidence>
<dbReference type="PANTHER" id="PTHR41533:SF2">
    <property type="entry name" value="BLR7131 PROTEIN"/>
    <property type="match status" value="1"/>
</dbReference>
<protein>
    <recommendedName>
        <fullName evidence="10">L,D-TPase catalytic domain-containing protein</fullName>
    </recommendedName>
</protein>
<evidence type="ECO:0000256" key="7">
    <source>
        <dbReference type="PROSITE-ProRule" id="PRU01373"/>
    </source>
</evidence>
<dbReference type="GO" id="GO:0016740">
    <property type="term" value="F:transferase activity"/>
    <property type="evidence" value="ECO:0007669"/>
    <property type="project" value="UniProtKB-KW"/>
</dbReference>
<keyword evidence="12" id="KW-1185">Reference proteome</keyword>
<dbReference type="CDD" id="cd16913">
    <property type="entry name" value="YkuD_like"/>
    <property type="match status" value="1"/>
</dbReference>
<name>A0A2G1QHG5_9HYPH</name>
<sequence>MKRSIFPRLFLALAMSVTGFTVAAPVQAHAESNWLSDLIRGRFDTSARRPQRDLDRGRQRPWQARPEVPQEPVKPKRTVAIPKVSAPRYFSYQAVSPVRVDFSKVIAAAAAVPGMTLPGGASFTAAAPALEGFDLTAEKADAKAIAAYYAEHPDFIWVTGFGPNAKAQAALAVLDSAGDEGLDAQQYAVTAPDAAFSMNDMAGRLKELVRFEMTLSARVLRYSRDVASGRVDPDKLSGYHDLPVLPFDADKALGELAAATDAGAWLADKAPHGAEYKKLRAAMARIRKETEAEVVVDSKLFLRPGGSSPEFGKLMEIVWRDGNPDIMAEHGLDIMKARKSDTYSDDLVPVIKAVQKARGLNPDGIIGPRTVAAISPASKVERMEKIRLALERLRWLPHDLGARRVFINQPEFIVRYYENNDVKLSMRVVVGKKTNQTSFFYDEIEQVDFNPYWGVPRSIIVNEMLPRLLNDPGYLDRAGYEVTDAKGRNIPSSSIDWGAYGANIPYNVRQTPGEANALGELKILFPNKHAIYMHDTPSKSLFNRDSRAFSHGCVRLQKPREMAAAVLGTNVAEIRRELANGHSSRRVPVKIPVYVAYFTAWPEEDGSIGFFSDVYGRDEHLLKALDAVKEAREAAG</sequence>
<dbReference type="PANTHER" id="PTHR41533">
    <property type="entry name" value="L,D-TRANSPEPTIDASE HI_1667-RELATED"/>
    <property type="match status" value="1"/>
</dbReference>
<evidence type="ECO:0000256" key="8">
    <source>
        <dbReference type="SAM" id="MobiDB-lite"/>
    </source>
</evidence>
<evidence type="ECO:0000256" key="5">
    <source>
        <dbReference type="ARBA" id="ARBA00022984"/>
    </source>
</evidence>
<dbReference type="InterPro" id="IPR052905">
    <property type="entry name" value="LD-transpeptidase_YkuD-like"/>
</dbReference>
<evidence type="ECO:0000256" key="6">
    <source>
        <dbReference type="ARBA" id="ARBA00023316"/>
    </source>
</evidence>
<organism evidence="11 12">
    <name type="scientific">Zhengella mangrovi</name>
    <dbReference type="NCBI Taxonomy" id="1982044"/>
    <lineage>
        <taxon>Bacteria</taxon>
        <taxon>Pseudomonadati</taxon>
        <taxon>Pseudomonadota</taxon>
        <taxon>Alphaproteobacteria</taxon>
        <taxon>Hyphomicrobiales</taxon>
        <taxon>Notoacmeibacteraceae</taxon>
        <taxon>Zhengella</taxon>
    </lineage>
</organism>
<evidence type="ECO:0000256" key="2">
    <source>
        <dbReference type="ARBA" id="ARBA00005992"/>
    </source>
</evidence>
<dbReference type="UniPathway" id="UPA00219"/>
<dbReference type="OrthoDB" id="9778545at2"/>
<dbReference type="RefSeq" id="WP_099308442.1">
    <property type="nucleotide sequence ID" value="NZ_PDVP01000020.1"/>
</dbReference>
<dbReference type="Pfam" id="PF20142">
    <property type="entry name" value="Scaffold"/>
    <property type="match status" value="1"/>
</dbReference>
<keyword evidence="4 7" id="KW-0133">Cell shape</keyword>
<feature type="domain" description="L,D-TPase catalytic" evidence="10">
    <location>
        <begin position="403"/>
        <end position="574"/>
    </location>
</feature>
<dbReference type="InterPro" id="IPR038063">
    <property type="entry name" value="Transpep_catalytic_dom"/>
</dbReference>
<comment type="caution">
    <text evidence="11">The sequence shown here is derived from an EMBL/GenBank/DDBJ whole genome shotgun (WGS) entry which is preliminary data.</text>
</comment>
<feature type="active site" description="Proton donor/acceptor" evidence="7">
    <location>
        <position position="534"/>
    </location>
</feature>
<dbReference type="SUPFAM" id="SSF53955">
    <property type="entry name" value="Lysozyme-like"/>
    <property type="match status" value="1"/>
</dbReference>
<dbReference type="InterPro" id="IPR005490">
    <property type="entry name" value="LD_TPept_cat_dom"/>
</dbReference>
<feature type="signal peptide" evidence="9">
    <location>
        <begin position="1"/>
        <end position="23"/>
    </location>
</feature>
<comment type="pathway">
    <text evidence="1 7">Cell wall biogenesis; peptidoglycan biosynthesis.</text>
</comment>
<keyword evidence="6 7" id="KW-0961">Cell wall biogenesis/degradation</keyword>